<dbReference type="InterPro" id="IPR027370">
    <property type="entry name" value="Znf-RING_euk"/>
</dbReference>
<dbReference type="PANTHER" id="PTHR47156">
    <property type="entry name" value="PROTEIN CBG20824"/>
    <property type="match status" value="1"/>
</dbReference>
<dbReference type="PROSITE" id="PS00518">
    <property type="entry name" value="ZF_RING_1"/>
    <property type="match status" value="1"/>
</dbReference>
<dbReference type="SMART" id="SM00184">
    <property type="entry name" value="RING"/>
    <property type="match status" value="1"/>
</dbReference>
<evidence type="ECO:0000313" key="7">
    <source>
        <dbReference type="EMBL" id="PIC41059.1"/>
    </source>
</evidence>
<protein>
    <recommendedName>
        <fullName evidence="6">RING-type domain-containing protein</fullName>
    </recommendedName>
</protein>
<dbReference type="OrthoDB" id="5876733at2759"/>
<keyword evidence="5" id="KW-0472">Membrane</keyword>
<dbReference type="Pfam" id="PF13445">
    <property type="entry name" value="zf-RING_UBOX"/>
    <property type="match status" value="1"/>
</dbReference>
<keyword evidence="2 4" id="KW-0863">Zinc-finger</keyword>
<reference evidence="8" key="1">
    <citation type="submission" date="2017-10" db="EMBL/GenBank/DDBJ databases">
        <title>Rapid genome shrinkage in a self-fertile nematode reveals novel sperm competition proteins.</title>
        <authorList>
            <person name="Yin D."/>
            <person name="Schwarz E.M."/>
            <person name="Thomas C.G."/>
            <person name="Felde R.L."/>
            <person name="Korf I.F."/>
            <person name="Cutter A.D."/>
            <person name="Schartner C.M."/>
            <person name="Ralston E.J."/>
            <person name="Meyer B.J."/>
            <person name="Haag E.S."/>
        </authorList>
    </citation>
    <scope>NUCLEOTIDE SEQUENCE [LARGE SCALE GENOMIC DNA]</scope>
    <source>
        <strain evidence="8">JU1422</strain>
    </source>
</reference>
<dbReference type="SUPFAM" id="SSF57850">
    <property type="entry name" value="RING/U-box"/>
    <property type="match status" value="1"/>
</dbReference>
<keyword evidence="5" id="KW-0812">Transmembrane</keyword>
<keyword evidence="5" id="KW-1133">Transmembrane helix</keyword>
<evidence type="ECO:0000313" key="8">
    <source>
        <dbReference type="Proteomes" id="UP000230233"/>
    </source>
</evidence>
<organism evidence="7 8">
    <name type="scientific">Caenorhabditis nigoni</name>
    <dbReference type="NCBI Taxonomy" id="1611254"/>
    <lineage>
        <taxon>Eukaryota</taxon>
        <taxon>Metazoa</taxon>
        <taxon>Ecdysozoa</taxon>
        <taxon>Nematoda</taxon>
        <taxon>Chromadorea</taxon>
        <taxon>Rhabditida</taxon>
        <taxon>Rhabditina</taxon>
        <taxon>Rhabditomorpha</taxon>
        <taxon>Rhabditoidea</taxon>
        <taxon>Rhabditidae</taxon>
        <taxon>Peloderinae</taxon>
        <taxon>Caenorhabditis</taxon>
    </lineage>
</organism>
<dbReference type="InterPro" id="IPR017907">
    <property type="entry name" value="Znf_RING_CS"/>
</dbReference>
<keyword evidence="1" id="KW-0479">Metal-binding</keyword>
<dbReference type="GO" id="GO:0008270">
    <property type="term" value="F:zinc ion binding"/>
    <property type="evidence" value="ECO:0007669"/>
    <property type="project" value="UniProtKB-KW"/>
</dbReference>
<keyword evidence="3" id="KW-0862">Zinc</keyword>
<sequence>MDFLMIITLFSVSNQLEIPKNQLSLITTVIIWYTVIYLCSFLEFFSILVNGIILSNQGEEYEDVEEREGPINEEAGTVIPEEDPEDENLEVDETLPTCNICMLNYSNPTVIPLILIGCGHTEEEYEDLEAGERPIDEGQATVTPEGILEDDHLGNMEIDESLPTCNICLLNYSNPTVIPLILIGCGHTICQRCVWKIPRHENDTILCPFCRQPTNYDDPENQLPKNFAILEMIERN</sequence>
<dbReference type="InterPro" id="IPR001841">
    <property type="entry name" value="Znf_RING"/>
</dbReference>
<dbReference type="PANTHER" id="PTHR47156:SF9">
    <property type="entry name" value="PROTEIN CBG26870"/>
    <property type="match status" value="1"/>
</dbReference>
<evidence type="ECO:0000256" key="1">
    <source>
        <dbReference type="ARBA" id="ARBA00022723"/>
    </source>
</evidence>
<gene>
    <name evidence="7" type="primary">Cnig_chr_III.g8600</name>
    <name evidence="7" type="ORF">B9Z55_008600</name>
</gene>
<evidence type="ECO:0000256" key="5">
    <source>
        <dbReference type="SAM" id="Phobius"/>
    </source>
</evidence>
<name>A0A2G5UNG6_9PELO</name>
<feature type="transmembrane region" description="Helical" evidence="5">
    <location>
        <begin position="25"/>
        <end position="49"/>
    </location>
</feature>
<proteinExistence type="predicted"/>
<evidence type="ECO:0000259" key="6">
    <source>
        <dbReference type="PROSITE" id="PS50089"/>
    </source>
</evidence>
<feature type="domain" description="RING-type" evidence="6">
    <location>
        <begin position="165"/>
        <end position="211"/>
    </location>
</feature>
<dbReference type="PROSITE" id="PS50089">
    <property type="entry name" value="ZF_RING_2"/>
    <property type="match status" value="1"/>
</dbReference>
<dbReference type="Proteomes" id="UP000230233">
    <property type="component" value="Chromosome III"/>
</dbReference>
<dbReference type="EMBL" id="PDUG01000003">
    <property type="protein sequence ID" value="PIC41059.1"/>
    <property type="molecule type" value="Genomic_DNA"/>
</dbReference>
<keyword evidence="8" id="KW-1185">Reference proteome</keyword>
<comment type="caution">
    <text evidence="7">The sequence shown here is derived from an EMBL/GenBank/DDBJ whole genome shotgun (WGS) entry which is preliminary data.</text>
</comment>
<evidence type="ECO:0000256" key="3">
    <source>
        <dbReference type="ARBA" id="ARBA00022833"/>
    </source>
</evidence>
<evidence type="ECO:0000256" key="2">
    <source>
        <dbReference type="ARBA" id="ARBA00022771"/>
    </source>
</evidence>
<evidence type="ECO:0000256" key="4">
    <source>
        <dbReference type="PROSITE-ProRule" id="PRU00175"/>
    </source>
</evidence>
<dbReference type="AlphaFoldDB" id="A0A2G5UNG6"/>
<dbReference type="InterPro" id="IPR013083">
    <property type="entry name" value="Znf_RING/FYVE/PHD"/>
</dbReference>
<dbReference type="InterPro" id="IPR052667">
    <property type="entry name" value="E3_ubiquitin-ligase_RING"/>
</dbReference>
<dbReference type="Gene3D" id="3.30.40.10">
    <property type="entry name" value="Zinc/RING finger domain, C3HC4 (zinc finger)"/>
    <property type="match status" value="1"/>
</dbReference>
<accession>A0A2G5UNG6</accession>